<dbReference type="Gene3D" id="1.20.5.170">
    <property type="match status" value="1"/>
</dbReference>
<feature type="coiled-coil region" evidence="4">
    <location>
        <begin position="53"/>
        <end position="80"/>
    </location>
</feature>
<dbReference type="Pfam" id="PF07061">
    <property type="entry name" value="Swi5"/>
    <property type="match status" value="1"/>
</dbReference>
<organism evidence="5 6">
    <name type="scientific">Aspergillus turcosus</name>
    <dbReference type="NCBI Taxonomy" id="1245748"/>
    <lineage>
        <taxon>Eukaryota</taxon>
        <taxon>Fungi</taxon>
        <taxon>Dikarya</taxon>
        <taxon>Ascomycota</taxon>
        <taxon>Pezizomycotina</taxon>
        <taxon>Eurotiomycetes</taxon>
        <taxon>Eurotiomycetidae</taxon>
        <taxon>Eurotiales</taxon>
        <taxon>Aspergillaceae</taxon>
        <taxon>Aspergillus</taxon>
        <taxon>Aspergillus subgen. Fumigati</taxon>
    </lineage>
</organism>
<comment type="caution">
    <text evidence="5">The sequence shown here is derived from an EMBL/GenBank/DDBJ whole genome shotgun (WGS) entry which is preliminary data.</text>
</comment>
<proteinExistence type="inferred from homology"/>
<evidence type="ECO:0008006" key="7">
    <source>
        <dbReference type="Google" id="ProtNLM"/>
    </source>
</evidence>
<accession>A0A397I7G9</accession>
<evidence type="ECO:0000256" key="4">
    <source>
        <dbReference type="SAM" id="Coils"/>
    </source>
</evidence>
<dbReference type="GO" id="GO:0032798">
    <property type="term" value="C:Swi5-Sfr1 complex"/>
    <property type="evidence" value="ECO:0007669"/>
    <property type="project" value="TreeGrafter"/>
</dbReference>
<dbReference type="STRING" id="1245748.A0A397I7G9"/>
<comment type="similarity">
    <text evidence="1">Belongs to the SWI5/SAE3 family.</text>
</comment>
<dbReference type="GO" id="GO:0034974">
    <property type="term" value="C:Swi5-Swi2 complex"/>
    <property type="evidence" value="ECO:0007669"/>
    <property type="project" value="TreeGrafter"/>
</dbReference>
<evidence type="ECO:0000313" key="5">
    <source>
        <dbReference type="EMBL" id="RLL99374.1"/>
    </source>
</evidence>
<protein>
    <recommendedName>
        <fullName evidence="7">Swi5-domain-containing protein</fullName>
    </recommendedName>
</protein>
<dbReference type="OrthoDB" id="255837at2759"/>
<reference evidence="5 6" key="1">
    <citation type="submission" date="2018-08" db="EMBL/GenBank/DDBJ databases">
        <title>Draft genome sequences of two Aspergillus turcosus clinical strains isolated from bronchoalveolar lavage fluid: one azole-susceptible and the other azole-resistant.</title>
        <authorList>
            <person name="Parent-Michaud M."/>
            <person name="Dufresne P.J."/>
            <person name="Fournier E."/>
            <person name="Martineau C."/>
            <person name="Moreira S."/>
            <person name="Perkins V."/>
            <person name="De Repentigny L."/>
            <person name="Dufresne S.F."/>
        </authorList>
    </citation>
    <scope>NUCLEOTIDE SEQUENCE [LARGE SCALE GENOMIC DNA]</scope>
    <source>
        <strain evidence="5">HMR AF 1038</strain>
    </source>
</reference>
<evidence type="ECO:0000313" key="6">
    <source>
        <dbReference type="Proteomes" id="UP000215289"/>
    </source>
</evidence>
<dbReference type="InterPro" id="IPR010760">
    <property type="entry name" value="DNA-repair_Swi5"/>
</dbReference>
<dbReference type="PANTHER" id="PTHR28529">
    <property type="entry name" value="DNA REPAIR PROTEIN SWI5 HOMOLOG"/>
    <property type="match status" value="1"/>
</dbReference>
<keyword evidence="4" id="KW-0175">Coiled coil</keyword>
<keyword evidence="2" id="KW-0227">DNA damage</keyword>
<dbReference type="PANTHER" id="PTHR28529:SF2">
    <property type="entry name" value="DNA REPAIR PROTEIN SWI5 HOMOLOG"/>
    <property type="match status" value="1"/>
</dbReference>
<evidence type="ECO:0000256" key="2">
    <source>
        <dbReference type="ARBA" id="ARBA00022763"/>
    </source>
</evidence>
<evidence type="ECO:0000256" key="3">
    <source>
        <dbReference type="ARBA" id="ARBA00023204"/>
    </source>
</evidence>
<gene>
    <name evidence="5" type="ORF">CFD26_107835</name>
</gene>
<name>A0A397I7G9_9EURO</name>
<dbReference type="FunFam" id="1.20.5.170:FF:000056">
    <property type="entry name" value="DNA repair protein SWI5 homolog"/>
    <property type="match status" value="1"/>
</dbReference>
<dbReference type="GO" id="GO:0000709">
    <property type="term" value="P:meiotic joint molecule formation"/>
    <property type="evidence" value="ECO:0007669"/>
    <property type="project" value="TreeGrafter"/>
</dbReference>
<dbReference type="AlphaFoldDB" id="A0A397I7G9"/>
<evidence type="ECO:0000256" key="1">
    <source>
        <dbReference type="ARBA" id="ARBA00008060"/>
    </source>
</evidence>
<keyword evidence="3" id="KW-0234">DNA repair</keyword>
<dbReference type="GO" id="GO:0010772">
    <property type="term" value="P:meiotic DNA recombinase assembly involved in reciprocal meiotic recombination"/>
    <property type="evidence" value="ECO:0007669"/>
    <property type="project" value="TreeGrafter"/>
</dbReference>
<dbReference type="EMBL" id="NIDN02000033">
    <property type="protein sequence ID" value="RLL99374.1"/>
    <property type="molecule type" value="Genomic_DNA"/>
</dbReference>
<keyword evidence="6" id="KW-1185">Reference proteome</keyword>
<dbReference type="Proteomes" id="UP000215289">
    <property type="component" value="Unassembled WGS sequence"/>
</dbReference>
<sequence length="134" mass="14835">MAACNTIVNPPVLLFPMASSGKNSQLQQSTENSPILDLAHLTSEQQIQRDKKIKALQASIADLHSQTAQLEAQIAEIKAKLKHDPSTTVKRHIRLLHEYNEIKDIGQGLMGLIADARGMRQVDVQREFGVGDRD</sequence>